<dbReference type="Proteomes" id="UP000619479">
    <property type="component" value="Unassembled WGS sequence"/>
</dbReference>
<accession>A0A919MDV8</accession>
<name>A0A919MDV8_9ACTN</name>
<dbReference type="AlphaFoldDB" id="A0A919MDV8"/>
<evidence type="ECO:0008006" key="3">
    <source>
        <dbReference type="Google" id="ProtNLM"/>
    </source>
</evidence>
<sequence>MTTTQGTEHLHERPNWNCRVCGRPWPCPTAQTRLLYEYRAFPSLLRIYLSAQMYEALQDMVIEGEKPLNLYDRFLAWVRFDPPRH</sequence>
<dbReference type="RefSeq" id="WP_203745393.1">
    <property type="nucleotide sequence ID" value="NZ_BAAAUC010000009.1"/>
</dbReference>
<organism evidence="1 2">
    <name type="scientific">Actinoplanes cyaneus</name>
    <dbReference type="NCBI Taxonomy" id="52696"/>
    <lineage>
        <taxon>Bacteria</taxon>
        <taxon>Bacillati</taxon>
        <taxon>Actinomycetota</taxon>
        <taxon>Actinomycetes</taxon>
        <taxon>Micromonosporales</taxon>
        <taxon>Micromonosporaceae</taxon>
        <taxon>Actinoplanes</taxon>
    </lineage>
</organism>
<evidence type="ECO:0000313" key="1">
    <source>
        <dbReference type="EMBL" id="GID67566.1"/>
    </source>
</evidence>
<comment type="caution">
    <text evidence="1">The sequence shown here is derived from an EMBL/GenBank/DDBJ whole genome shotgun (WGS) entry which is preliminary data.</text>
</comment>
<keyword evidence="2" id="KW-1185">Reference proteome</keyword>
<gene>
    <name evidence="1" type="ORF">Acy02nite_54470</name>
</gene>
<dbReference type="EMBL" id="BOMH01000040">
    <property type="protein sequence ID" value="GID67566.1"/>
    <property type="molecule type" value="Genomic_DNA"/>
</dbReference>
<evidence type="ECO:0000313" key="2">
    <source>
        <dbReference type="Proteomes" id="UP000619479"/>
    </source>
</evidence>
<protein>
    <recommendedName>
        <fullName evidence="3">Flavin reductase</fullName>
    </recommendedName>
</protein>
<reference evidence="1" key="1">
    <citation type="submission" date="2021-01" db="EMBL/GenBank/DDBJ databases">
        <title>Whole genome shotgun sequence of Actinoplanes cyaneus NBRC 14990.</title>
        <authorList>
            <person name="Komaki H."/>
            <person name="Tamura T."/>
        </authorList>
    </citation>
    <scope>NUCLEOTIDE SEQUENCE</scope>
    <source>
        <strain evidence="1">NBRC 14990</strain>
    </source>
</reference>
<proteinExistence type="predicted"/>